<reference evidence="7 8" key="1">
    <citation type="submission" date="2023-11" db="EMBL/GenBank/DDBJ databases">
        <title>An acidophilic fungus is an integral part of prey digestion in a carnivorous sundew plant.</title>
        <authorList>
            <person name="Tsai I.J."/>
        </authorList>
    </citation>
    <scope>NUCLEOTIDE SEQUENCE [LARGE SCALE GENOMIC DNA]</scope>
    <source>
        <strain evidence="7">169a</strain>
    </source>
</reference>
<dbReference type="GO" id="GO:0005375">
    <property type="term" value="F:copper ion transmembrane transporter activity"/>
    <property type="evidence" value="ECO:0007669"/>
    <property type="project" value="UniProtKB-UniRule"/>
</dbReference>
<keyword evidence="8" id="KW-1185">Reference proteome</keyword>
<dbReference type="EMBL" id="CP138592">
    <property type="protein sequence ID" value="WPH04583.1"/>
    <property type="molecule type" value="Genomic_DNA"/>
</dbReference>
<keyword evidence="6" id="KW-0406">Ion transport</keyword>
<sequence length="228" mass="24674">MDMSTASSTTAAIMSSMTSMTGMSSMVSMTTSTATSSSTAMSMGDMDMGGGTGEHACKISMLWNWDTVDSCFISSTWHVRSTGVFAASCIGVILLVMVLEGLRRVSREYDAALVRGRSRRQSVPTTQTLEAGDSGSEGAKDNVVTQVSTQPKWAKGSFRPTFLEQTIRALLHVSQFAVAYFIMLLAMYFNGYIIICILIGAFLGAFVFSWHNMSLLGSEEREITFCCG</sequence>
<proteinExistence type="inferred from homology"/>
<dbReference type="GO" id="GO:0016020">
    <property type="term" value="C:membrane"/>
    <property type="evidence" value="ECO:0007669"/>
    <property type="project" value="UniProtKB-SubCell"/>
</dbReference>
<feature type="transmembrane region" description="Helical" evidence="6">
    <location>
        <begin position="82"/>
        <end position="99"/>
    </location>
</feature>
<gene>
    <name evidence="7" type="ORF">R9X50_00747500</name>
</gene>
<keyword evidence="3 6" id="KW-0812">Transmembrane</keyword>
<keyword evidence="5 6" id="KW-0472">Membrane</keyword>
<dbReference type="PANTHER" id="PTHR12483">
    <property type="entry name" value="SOLUTE CARRIER FAMILY 31 COPPER TRANSPORTERS"/>
    <property type="match status" value="1"/>
</dbReference>
<evidence type="ECO:0000256" key="2">
    <source>
        <dbReference type="ARBA" id="ARBA00006921"/>
    </source>
</evidence>
<organism evidence="7 8">
    <name type="scientific">Acrodontium crateriforme</name>
    <dbReference type="NCBI Taxonomy" id="150365"/>
    <lineage>
        <taxon>Eukaryota</taxon>
        <taxon>Fungi</taxon>
        <taxon>Dikarya</taxon>
        <taxon>Ascomycota</taxon>
        <taxon>Pezizomycotina</taxon>
        <taxon>Dothideomycetes</taxon>
        <taxon>Dothideomycetidae</taxon>
        <taxon>Mycosphaerellales</taxon>
        <taxon>Teratosphaeriaceae</taxon>
        <taxon>Acrodontium</taxon>
    </lineage>
</organism>
<dbReference type="Proteomes" id="UP001303373">
    <property type="component" value="Chromosome 13"/>
</dbReference>
<evidence type="ECO:0000313" key="8">
    <source>
        <dbReference type="Proteomes" id="UP001303373"/>
    </source>
</evidence>
<comment type="similarity">
    <text evidence="2 6">Belongs to the copper transporter (Ctr) (TC 1.A.56) family. SLC31A subfamily.</text>
</comment>
<keyword evidence="6" id="KW-0813">Transport</keyword>
<evidence type="ECO:0000256" key="3">
    <source>
        <dbReference type="ARBA" id="ARBA00022692"/>
    </source>
</evidence>
<dbReference type="AlphaFoldDB" id="A0AAQ3MCF4"/>
<keyword evidence="6" id="KW-0186">Copper</keyword>
<evidence type="ECO:0000313" key="7">
    <source>
        <dbReference type="EMBL" id="WPH04583.1"/>
    </source>
</evidence>
<protein>
    <recommendedName>
        <fullName evidence="6">Copper transport protein</fullName>
    </recommendedName>
</protein>
<keyword evidence="6" id="KW-0187">Copper transport</keyword>
<dbReference type="InterPro" id="IPR007274">
    <property type="entry name" value="Cop_transporter"/>
</dbReference>
<evidence type="ECO:0000256" key="6">
    <source>
        <dbReference type="RuleBase" id="RU367022"/>
    </source>
</evidence>
<dbReference type="PANTHER" id="PTHR12483:SF73">
    <property type="entry name" value="COPPER TRANSPORT PROTEIN CTR3"/>
    <property type="match status" value="1"/>
</dbReference>
<dbReference type="Pfam" id="PF04145">
    <property type="entry name" value="Ctr"/>
    <property type="match status" value="1"/>
</dbReference>
<evidence type="ECO:0000256" key="5">
    <source>
        <dbReference type="ARBA" id="ARBA00023136"/>
    </source>
</evidence>
<keyword evidence="4 6" id="KW-1133">Transmembrane helix</keyword>
<evidence type="ECO:0000256" key="4">
    <source>
        <dbReference type="ARBA" id="ARBA00022989"/>
    </source>
</evidence>
<evidence type="ECO:0000256" key="1">
    <source>
        <dbReference type="ARBA" id="ARBA00004141"/>
    </source>
</evidence>
<comment type="subcellular location">
    <subcellularLocation>
        <location evidence="1 6">Membrane</location>
        <topology evidence="1 6">Multi-pass membrane protein</topology>
    </subcellularLocation>
</comment>
<feature type="transmembrane region" description="Helical" evidence="6">
    <location>
        <begin position="192"/>
        <end position="211"/>
    </location>
</feature>
<accession>A0AAQ3MCF4</accession>
<name>A0AAQ3MCF4_9PEZI</name>